<reference evidence="2" key="1">
    <citation type="journal article" date="2015" name="Nature">
        <title>Complex archaea that bridge the gap between prokaryotes and eukaryotes.</title>
        <authorList>
            <person name="Spang A."/>
            <person name="Saw J.H."/>
            <person name="Jorgensen S.L."/>
            <person name="Zaremba-Niedzwiedzka K."/>
            <person name="Martijn J."/>
            <person name="Lind A.E."/>
            <person name="van Eijk R."/>
            <person name="Schleper C."/>
            <person name="Guy L."/>
            <person name="Ettema T.J."/>
        </authorList>
    </citation>
    <scope>NUCLEOTIDE SEQUENCE</scope>
</reference>
<protein>
    <submittedName>
        <fullName evidence="2">Uncharacterized protein</fullName>
    </submittedName>
</protein>
<dbReference type="AlphaFoldDB" id="A0A0F9LVQ2"/>
<feature type="compositionally biased region" description="Low complexity" evidence="1">
    <location>
        <begin position="71"/>
        <end position="85"/>
    </location>
</feature>
<feature type="region of interest" description="Disordered" evidence="1">
    <location>
        <begin position="71"/>
        <end position="91"/>
    </location>
</feature>
<evidence type="ECO:0000256" key="1">
    <source>
        <dbReference type="SAM" id="MobiDB-lite"/>
    </source>
</evidence>
<gene>
    <name evidence="2" type="ORF">LCGC14_1150070</name>
</gene>
<proteinExistence type="predicted"/>
<evidence type="ECO:0000313" key="2">
    <source>
        <dbReference type="EMBL" id="KKM99214.1"/>
    </source>
</evidence>
<dbReference type="EMBL" id="LAZR01005522">
    <property type="protein sequence ID" value="KKM99214.1"/>
    <property type="molecule type" value="Genomic_DNA"/>
</dbReference>
<comment type="caution">
    <text evidence="2">The sequence shown here is derived from an EMBL/GenBank/DDBJ whole genome shotgun (WGS) entry which is preliminary data.</text>
</comment>
<name>A0A0F9LVQ2_9ZZZZ</name>
<organism evidence="2">
    <name type="scientific">marine sediment metagenome</name>
    <dbReference type="NCBI Taxonomy" id="412755"/>
    <lineage>
        <taxon>unclassified sequences</taxon>
        <taxon>metagenomes</taxon>
        <taxon>ecological metagenomes</taxon>
    </lineage>
</organism>
<accession>A0A0F9LVQ2</accession>
<sequence>MTKIPHQIRTVNTHLTRVGCLCYCDCTNESLAWRLEKWQSVDATGASHGVAWKAVASVRARCSATNAPVKQTNVTAQTTNQTSATRRIHNE</sequence>